<dbReference type="PANTHER" id="PTHR13138:SF3">
    <property type="entry name" value="CD2 ANTIGEN CYTOPLASMIC TAIL-BINDING PROTEIN 2"/>
    <property type="match status" value="1"/>
</dbReference>
<evidence type="ECO:0000256" key="1">
    <source>
        <dbReference type="SAM" id="MobiDB-lite"/>
    </source>
</evidence>
<gene>
    <name evidence="2" type="ORF">PAUS00366_LOCUS5172</name>
</gene>
<dbReference type="EMBL" id="HBIX01006557">
    <property type="protein sequence ID" value="CAE0712420.1"/>
    <property type="molecule type" value="Transcribed_RNA"/>
</dbReference>
<feature type="compositionally biased region" description="Acidic residues" evidence="1">
    <location>
        <begin position="417"/>
        <end position="431"/>
    </location>
</feature>
<dbReference type="AlphaFoldDB" id="A0A7S4AEL8"/>
<feature type="compositionally biased region" description="Basic and acidic residues" evidence="1">
    <location>
        <begin position="398"/>
        <end position="408"/>
    </location>
</feature>
<organism evidence="2">
    <name type="scientific">Pseudo-nitzschia australis</name>
    <dbReference type="NCBI Taxonomy" id="44445"/>
    <lineage>
        <taxon>Eukaryota</taxon>
        <taxon>Sar</taxon>
        <taxon>Stramenopiles</taxon>
        <taxon>Ochrophyta</taxon>
        <taxon>Bacillariophyta</taxon>
        <taxon>Bacillariophyceae</taxon>
        <taxon>Bacillariophycidae</taxon>
        <taxon>Bacillariales</taxon>
        <taxon>Bacillariaceae</taxon>
        <taxon>Pseudo-nitzschia</taxon>
    </lineage>
</organism>
<protein>
    <recommendedName>
        <fullName evidence="3">GYF domain-containing protein</fullName>
    </recommendedName>
</protein>
<feature type="compositionally biased region" description="Basic residues" evidence="1">
    <location>
        <begin position="256"/>
        <end position="267"/>
    </location>
</feature>
<dbReference type="GO" id="GO:0005682">
    <property type="term" value="C:U5 snRNP"/>
    <property type="evidence" value="ECO:0007669"/>
    <property type="project" value="InterPro"/>
</dbReference>
<feature type="compositionally biased region" description="Basic and acidic residues" evidence="1">
    <location>
        <begin position="271"/>
        <end position="282"/>
    </location>
</feature>
<feature type="compositionally biased region" description="Acidic residues" evidence="1">
    <location>
        <begin position="67"/>
        <end position="82"/>
    </location>
</feature>
<dbReference type="InterPro" id="IPR039905">
    <property type="entry name" value="CD2BP2/Lin1"/>
</dbReference>
<accession>A0A7S4AEL8</accession>
<feature type="region of interest" description="Disordered" evidence="1">
    <location>
        <begin position="1"/>
        <end position="134"/>
    </location>
</feature>
<dbReference type="PANTHER" id="PTHR13138">
    <property type="entry name" value="PROTEIN LIN1"/>
    <property type="match status" value="1"/>
</dbReference>
<feature type="compositionally biased region" description="Basic and acidic residues" evidence="1">
    <location>
        <begin position="432"/>
        <end position="442"/>
    </location>
</feature>
<reference evidence="2" key="1">
    <citation type="submission" date="2021-01" db="EMBL/GenBank/DDBJ databases">
        <authorList>
            <person name="Corre E."/>
            <person name="Pelletier E."/>
            <person name="Niang G."/>
            <person name="Scheremetjew M."/>
            <person name="Finn R."/>
            <person name="Kale V."/>
            <person name="Holt S."/>
            <person name="Cochrane G."/>
            <person name="Meng A."/>
            <person name="Brown T."/>
            <person name="Cohen L."/>
        </authorList>
    </citation>
    <scope>NUCLEOTIDE SEQUENCE</scope>
    <source>
        <strain evidence="2">10249 10 AB</strain>
    </source>
</reference>
<sequence>MSSSEKRSVRFIESSSDQPPAKRSRPIGSNDNDNSENPRKPTGVLRPSSHEVRVKNNYSRHQRGNEDELDDIDDWNEHEDGDNGAGSAAGLVPSQSELIQAKRKRREQRGDGGALFDDDDDHNGRKFGEADTSLAKDGVKIEPFHMREEETDGTGYFDGDTYVFRRNVPAEDGEADAWADTLMRDGDDNDDEDNNFPAIGIAKNIKEPSAVHSATMQEDLDELSKEQLYKRIVPLIMGDGRESIMRAIQRYGKLAKTKNSKKTRRNQQKQQHQETNYDNHIDNDKAGINVAKSHLDDLTGTANALLLKGEVDIYETTREDIFRKFPSLSDQLGSKKNSIDNGTVATVATTSKGKWEYQGNEDNQLHMVTTEQMIAWVRSGYFVGAQRVRIRTVIVQEGKEEPKQEKAEPSLSTQDDMLADLMDDDDDEEEENRPAKKARESEATTTSKGEWMWSDEVDYQKYL</sequence>
<name>A0A7S4AEL8_9STRA</name>
<feature type="region of interest" description="Disordered" evidence="1">
    <location>
        <begin position="398"/>
        <end position="463"/>
    </location>
</feature>
<evidence type="ECO:0000313" key="2">
    <source>
        <dbReference type="EMBL" id="CAE0712420.1"/>
    </source>
</evidence>
<proteinExistence type="predicted"/>
<feature type="region of interest" description="Disordered" evidence="1">
    <location>
        <begin position="256"/>
        <end position="282"/>
    </location>
</feature>
<evidence type="ECO:0008006" key="3">
    <source>
        <dbReference type="Google" id="ProtNLM"/>
    </source>
</evidence>
<feature type="compositionally biased region" description="Basic and acidic residues" evidence="1">
    <location>
        <begin position="1"/>
        <end position="10"/>
    </location>
</feature>